<sequence length="460" mass="50392">MSNIQKWTVPGYSCTLTGNRTPITSLGEVTVYIDFDKKQFQINLADGSTISGPYKALLSGSIYQAKGMFGFYIGKNYYLFGDNASFADGYLAYPASGTADMVWVSSQTVLSGPLLKSSSDTFYYTPSSKGEPVAAICYLAGTLILTPLGERAIETLQPGDEVLVRRAGTARPETIRWVGSAHQDVDAHETHDDRAGYPVRLRAHALGIGLPHRDLYITAEHCLYLDGCFVPARMLVNGDTIAYDRSKSRFDYFHIELETHGIILANGVESETYLDTGNRLVFAQSAIEGPTLRRLPETLSWAIHACAPLNVEPGFVRGLWERFAPASPKISVPARPTTTDPALHLARKDGTVLAPYRRNGQTYLFRLTAPLARIVCARVTPVPATRPAHSLMTVVNSACWSRLSCSGPAQAQPCFLSMTAPHRMTAGIVSAEMTGYGRPAMPNSDWMRRLLRVWATSSSR</sequence>
<dbReference type="RefSeq" id="WP_264814757.1">
    <property type="nucleotide sequence ID" value="NZ_BAPV01000005.1"/>
</dbReference>
<accession>A0ABQ0Q0H8</accession>
<gene>
    <name evidence="2" type="ORF">AA0535_0945</name>
</gene>
<dbReference type="InterPro" id="IPR028992">
    <property type="entry name" value="Hedgehog/Intein_dom"/>
</dbReference>
<dbReference type="Gene3D" id="2.170.16.10">
    <property type="entry name" value="Hedgehog/Intein (Hint) domain"/>
    <property type="match status" value="1"/>
</dbReference>
<dbReference type="EMBL" id="BAPV01000005">
    <property type="protein sequence ID" value="GBQ86147.1"/>
    <property type="molecule type" value="Genomic_DNA"/>
</dbReference>
<dbReference type="Pfam" id="PF13403">
    <property type="entry name" value="Hint_2"/>
    <property type="match status" value="1"/>
</dbReference>
<evidence type="ECO:0000259" key="1">
    <source>
        <dbReference type="Pfam" id="PF13403"/>
    </source>
</evidence>
<dbReference type="SUPFAM" id="SSF51294">
    <property type="entry name" value="Hedgehog/intein (Hint) domain"/>
    <property type="match status" value="1"/>
</dbReference>
<protein>
    <recommendedName>
        <fullName evidence="1">Hedgehog/Intein (Hint) domain-containing protein</fullName>
    </recommendedName>
</protein>
<feature type="domain" description="Hedgehog/Intein (Hint)" evidence="1">
    <location>
        <begin position="136"/>
        <end position="276"/>
    </location>
</feature>
<name>A0ABQ0Q0H8_9PROT</name>
<dbReference type="Proteomes" id="UP001062776">
    <property type="component" value="Unassembled WGS sequence"/>
</dbReference>
<organism evidence="2 3">
    <name type="scientific">Asaia krungthepensis NRIC 0535</name>
    <dbReference type="NCBI Taxonomy" id="1307925"/>
    <lineage>
        <taxon>Bacteria</taxon>
        <taxon>Pseudomonadati</taxon>
        <taxon>Pseudomonadota</taxon>
        <taxon>Alphaproteobacteria</taxon>
        <taxon>Acetobacterales</taxon>
        <taxon>Acetobacteraceae</taxon>
        <taxon>Asaia</taxon>
    </lineage>
</organism>
<evidence type="ECO:0000313" key="2">
    <source>
        <dbReference type="EMBL" id="GBQ86147.1"/>
    </source>
</evidence>
<dbReference type="InterPro" id="IPR036844">
    <property type="entry name" value="Hint_dom_sf"/>
</dbReference>
<keyword evidence="3" id="KW-1185">Reference proteome</keyword>
<evidence type="ECO:0000313" key="3">
    <source>
        <dbReference type="Proteomes" id="UP001062776"/>
    </source>
</evidence>
<comment type="caution">
    <text evidence="2">The sequence shown here is derived from an EMBL/GenBank/DDBJ whole genome shotgun (WGS) entry which is preliminary data.</text>
</comment>
<reference evidence="2" key="1">
    <citation type="submission" date="2013-04" db="EMBL/GenBank/DDBJ databases">
        <title>The genome sequencing project of 58 acetic acid bacteria.</title>
        <authorList>
            <person name="Okamoto-Kainuma A."/>
            <person name="Ishikawa M."/>
            <person name="Umino S."/>
            <person name="Koizumi Y."/>
            <person name="Shiwa Y."/>
            <person name="Yoshikawa H."/>
            <person name="Matsutani M."/>
            <person name="Matsushita K."/>
        </authorList>
    </citation>
    <scope>NUCLEOTIDE SEQUENCE</scope>
    <source>
        <strain evidence="2">NRIC 0535</strain>
    </source>
</reference>
<proteinExistence type="predicted"/>